<evidence type="ECO:0000256" key="1">
    <source>
        <dbReference type="SAM" id="MobiDB-lite"/>
    </source>
</evidence>
<dbReference type="AlphaFoldDB" id="A0A1X7U327"/>
<protein>
    <submittedName>
        <fullName evidence="4">Uncharacterized protein</fullName>
    </submittedName>
</protein>
<evidence type="ECO:0000259" key="2">
    <source>
        <dbReference type="Pfam" id="PF14214"/>
    </source>
</evidence>
<name>A0A1X7U327_AMPQE</name>
<feature type="region of interest" description="Disordered" evidence="1">
    <location>
        <begin position="78"/>
        <end position="152"/>
    </location>
</feature>
<dbReference type="EnsemblMetazoa" id="Aqu2.1.21841_001">
    <property type="protein sequence ID" value="Aqu2.1.21841_001"/>
    <property type="gene ID" value="Aqu2.1.21841"/>
</dbReference>
<sequence length="1190" mass="138131">METFISKNRSYARAYYIRHCNRVKSKARVAYKISKKYKLGYSKKFHALNPGYILQKCKNWYNKNKYSKILKSTCYSKTNYRSNPDHKKEASRDQYHKNPQPKKEASRDQYHKNPQPKKEASRNHYQNNPNPQKSKSKERYHKNPGLQKQNSLKRYYENRDAILRATKDKFLRYKFSDNEMDKLKMALNKENKRRLNKDYYEHNYGQILYRLRSNYSLPAPNCEAKEYYFTKIIEALYYSPEIVDDLLPSSMKGVDFENISYDSKCNAASSILLESVLKNRSHKVGVLIRASNSIRKLKLNSFSDFGEQCHTKNSEPYFYESAYLYPNDNSDSQLDSPIAIPVDTNGICYVAGSVDVSCIDRAEECNDDSDSEDDNFDNNRIYTNKRKPTLKWQCTDRCKPLLESDISSIIEVRRYFDEPIKELRKHLDACDNCPNNHYTSRSLHVEEIDQVHEHDFCDNASVTIIVKKDENNVEKYFKYSEIICERIGHPIVCSSNDTECKSMLRILRNASVHYPLLRRLLKHFYVARNAHLTIDIIDSSLADGDIAQLIDLKINEADETEFDNVYYAINDGEEEDPFRIPNLDTVLYFQYSNAIDEFKKALSDQAVNACCSCERLLRKKSVTEAKNLDSDVWNILLDYIRENDPTALNKVMYICNHCKPIIRKNEVSARCVLNGLNCEPLPKELENLDPLSCQLIQRAKCFQTIVRLGTHTLKVPTYNSLKALKGAMFYLPLPLEKTMETLNEVGIDSNHLPNPELYIIINGQPTKSNNVWRSLVDVNKIKAALRKLKEINWLYRNVDDDSIDESSKNVIQVVSNTTCKMLEKANDQDLEGLSAYTIRNLDSKIATGSDISQYKLMNVKEAPIDNRQEHLDLLCFPTLFPTGQYGEHHPRQSYPAQTLSFSEYIKSRLLNKDSRFRRNHSYCLHYYGLKINKALKIGIYNLLKTSRGNVGQTVAEILEKINVLDEEFEGNLSTMLAPIRGTNQYWFRVKGEVKAMIAEYGSPTLFLTLSCAEYDSADIAQYLRKVNNAPQSYSISRLCTEDPVSVSRQFSYKFKDFFNIVILQRGVLGKVEQYYVKKEYQMRGAPHYHILLWIENAPVVGIDRPEEVCSFIQDRIACHIPDSNTSPDLNFLVTKYQMHKCSKYCKRNIKVGKTYVSRCQFDFPRPVRDSICINDVENSLKSCNKIYYLK</sequence>
<accession>A0A1X7U327</accession>
<dbReference type="Pfam" id="PF20209">
    <property type="entry name" value="DUF6570"/>
    <property type="match status" value="1"/>
</dbReference>
<feature type="compositionally biased region" description="Basic and acidic residues" evidence="1">
    <location>
        <begin position="83"/>
        <end position="122"/>
    </location>
</feature>
<reference evidence="4" key="1">
    <citation type="submission" date="2017-05" db="UniProtKB">
        <authorList>
            <consortium name="EnsemblMetazoa"/>
        </authorList>
    </citation>
    <scope>IDENTIFICATION</scope>
</reference>
<feature type="domain" description="DUF6570" evidence="3">
    <location>
        <begin position="671"/>
        <end position="802"/>
    </location>
</feature>
<dbReference type="InParanoid" id="A0A1X7U327"/>
<feature type="compositionally biased region" description="Polar residues" evidence="1">
    <location>
        <begin position="123"/>
        <end position="133"/>
    </location>
</feature>
<feature type="domain" description="Helitron helicase-like" evidence="2">
    <location>
        <begin position="967"/>
        <end position="1092"/>
    </location>
</feature>
<dbReference type="eggNOG" id="KOG0987">
    <property type="taxonomic scope" value="Eukaryota"/>
</dbReference>
<evidence type="ECO:0000259" key="3">
    <source>
        <dbReference type="Pfam" id="PF20209"/>
    </source>
</evidence>
<evidence type="ECO:0000313" key="4">
    <source>
        <dbReference type="EnsemblMetazoa" id="Aqu2.1.21841_001"/>
    </source>
</evidence>
<organism evidence="4">
    <name type="scientific">Amphimedon queenslandica</name>
    <name type="common">Sponge</name>
    <dbReference type="NCBI Taxonomy" id="400682"/>
    <lineage>
        <taxon>Eukaryota</taxon>
        <taxon>Metazoa</taxon>
        <taxon>Porifera</taxon>
        <taxon>Demospongiae</taxon>
        <taxon>Heteroscleromorpha</taxon>
        <taxon>Haplosclerida</taxon>
        <taxon>Niphatidae</taxon>
        <taxon>Amphimedon</taxon>
    </lineage>
</organism>
<dbReference type="InterPro" id="IPR046700">
    <property type="entry name" value="DUF6570"/>
</dbReference>
<dbReference type="Pfam" id="PF14214">
    <property type="entry name" value="Helitron_like_N"/>
    <property type="match status" value="1"/>
</dbReference>
<dbReference type="OrthoDB" id="416437at2759"/>
<proteinExistence type="predicted"/>
<dbReference type="InterPro" id="IPR025476">
    <property type="entry name" value="Helitron_helicase-like"/>
</dbReference>